<name>A0A834KMH4_VESGE</name>
<feature type="transmembrane region" description="Helical" evidence="1">
    <location>
        <begin position="16"/>
        <end position="36"/>
    </location>
</feature>
<keyword evidence="1" id="KW-0812">Transmembrane</keyword>
<keyword evidence="3" id="KW-1185">Reference proteome</keyword>
<proteinExistence type="predicted"/>
<reference evidence="2" key="1">
    <citation type="journal article" date="2020" name="G3 (Bethesda)">
        <title>High-Quality Assemblies for Three Invasive Social Wasps from the &lt;i&gt;Vespula&lt;/i&gt; Genus.</title>
        <authorList>
            <person name="Harrop T.W.R."/>
            <person name="Guhlin J."/>
            <person name="McLaughlin G.M."/>
            <person name="Permina E."/>
            <person name="Stockwell P."/>
            <person name="Gilligan J."/>
            <person name="Le Lec M.F."/>
            <person name="Gruber M.A.M."/>
            <person name="Quinn O."/>
            <person name="Lovegrove M."/>
            <person name="Duncan E.J."/>
            <person name="Remnant E.J."/>
            <person name="Van Eeckhoven J."/>
            <person name="Graham B."/>
            <person name="Knapp R.A."/>
            <person name="Langford K.W."/>
            <person name="Kronenberg Z."/>
            <person name="Press M.O."/>
            <person name="Eacker S.M."/>
            <person name="Wilson-Rankin E.E."/>
            <person name="Purcell J."/>
            <person name="Lester P.J."/>
            <person name="Dearden P.K."/>
        </authorList>
    </citation>
    <scope>NUCLEOTIDE SEQUENCE</scope>
    <source>
        <strain evidence="2">Linc-1</strain>
    </source>
</reference>
<evidence type="ECO:0000313" key="3">
    <source>
        <dbReference type="Proteomes" id="UP000617340"/>
    </source>
</evidence>
<dbReference type="Proteomes" id="UP000617340">
    <property type="component" value="Unassembled WGS sequence"/>
</dbReference>
<gene>
    <name evidence="2" type="ORF">HZH68_003799</name>
</gene>
<keyword evidence="1" id="KW-0472">Membrane</keyword>
<organism evidence="2 3">
    <name type="scientific">Vespula germanica</name>
    <name type="common">German yellow jacket</name>
    <name type="synonym">Paravespula germanica</name>
    <dbReference type="NCBI Taxonomy" id="30212"/>
    <lineage>
        <taxon>Eukaryota</taxon>
        <taxon>Metazoa</taxon>
        <taxon>Ecdysozoa</taxon>
        <taxon>Arthropoda</taxon>
        <taxon>Hexapoda</taxon>
        <taxon>Insecta</taxon>
        <taxon>Pterygota</taxon>
        <taxon>Neoptera</taxon>
        <taxon>Endopterygota</taxon>
        <taxon>Hymenoptera</taxon>
        <taxon>Apocrita</taxon>
        <taxon>Aculeata</taxon>
        <taxon>Vespoidea</taxon>
        <taxon>Vespidae</taxon>
        <taxon>Vespinae</taxon>
        <taxon>Vespula</taxon>
    </lineage>
</organism>
<evidence type="ECO:0000256" key="1">
    <source>
        <dbReference type="SAM" id="Phobius"/>
    </source>
</evidence>
<dbReference type="AlphaFoldDB" id="A0A834KMH4"/>
<keyword evidence="1" id="KW-1133">Transmembrane helix</keyword>
<sequence length="148" mass="17007">MYIRKEANRTVSPSTYVLRCFVVVMMIAAAATFLHLNNYRPKQTFLSCDRPCHHLDWPMICRVKLTLEVFQSLSKSCGNCLSNETACLANNCVSADGQRRGIMTANRQMPGPSIQSEALHNDLVKARRLRRYRKETSRVTDFHFPRLL</sequence>
<dbReference type="EMBL" id="JACSDZ010000003">
    <property type="protein sequence ID" value="KAF7409418.1"/>
    <property type="molecule type" value="Genomic_DNA"/>
</dbReference>
<comment type="caution">
    <text evidence="2">The sequence shown here is derived from an EMBL/GenBank/DDBJ whole genome shotgun (WGS) entry which is preliminary data.</text>
</comment>
<protein>
    <submittedName>
        <fullName evidence="2">Uncharacterized protein</fullName>
    </submittedName>
</protein>
<accession>A0A834KMH4</accession>
<evidence type="ECO:0000313" key="2">
    <source>
        <dbReference type="EMBL" id="KAF7409418.1"/>
    </source>
</evidence>